<proteinExistence type="predicted"/>
<keyword evidence="2" id="KW-1185">Reference proteome</keyword>
<organism evidence="1 2">
    <name type="scientific">Pseudomonas tehranensis</name>
    <dbReference type="NCBI Taxonomy" id="2745502"/>
    <lineage>
        <taxon>Bacteria</taxon>
        <taxon>Pseudomonadati</taxon>
        <taxon>Pseudomonadota</taxon>
        <taxon>Gammaproteobacteria</taxon>
        <taxon>Pseudomonadales</taxon>
        <taxon>Pseudomonadaceae</taxon>
        <taxon>Pseudomonas</taxon>
    </lineage>
</organism>
<protein>
    <submittedName>
        <fullName evidence="1">Uncharacterized protein</fullName>
    </submittedName>
</protein>
<comment type="caution">
    <text evidence="1">The sequence shown here is derived from an EMBL/GenBank/DDBJ whole genome shotgun (WGS) entry which is preliminary data.</text>
</comment>
<dbReference type="RefSeq" id="WP_186655470.1">
    <property type="nucleotide sequence ID" value="NZ_JABWQV010000038.1"/>
</dbReference>
<reference evidence="1 2" key="1">
    <citation type="journal article" date="2020" name="Microorganisms">
        <title>Reliable Identification of Environmental Pseudomonas Isolates Using the rpoD Gene.</title>
        <authorList>
            <consortium name="The Broad Institute Genome Sequencing Platform"/>
            <person name="Girard L."/>
            <person name="Lood C."/>
            <person name="Rokni-Zadeh H."/>
            <person name="van Noort V."/>
            <person name="Lavigne R."/>
            <person name="De Mot R."/>
        </authorList>
    </citation>
    <scope>NUCLEOTIDE SEQUENCE [LARGE SCALE GENOMIC DNA]</scope>
    <source>
        <strain evidence="1 2">SWRI196</strain>
    </source>
</reference>
<evidence type="ECO:0000313" key="1">
    <source>
        <dbReference type="EMBL" id="MBC3346867.1"/>
    </source>
</evidence>
<evidence type="ECO:0000313" key="2">
    <source>
        <dbReference type="Proteomes" id="UP000617171"/>
    </source>
</evidence>
<dbReference type="EMBL" id="JABWQV010000038">
    <property type="protein sequence ID" value="MBC3346867.1"/>
    <property type="molecule type" value="Genomic_DNA"/>
</dbReference>
<gene>
    <name evidence="1" type="ORF">HU811_09500</name>
</gene>
<dbReference type="Proteomes" id="UP000617171">
    <property type="component" value="Unassembled WGS sequence"/>
</dbReference>
<name>A0ABR6UR36_9PSED</name>
<sequence length="68" mass="7390">MSTLNEIAANHARMAKAKEEESIRLSALEGQVVGNIEIAPLEAKPQMPLHFMAGVQEHSFGEVAALNY</sequence>
<accession>A0ABR6UR36</accession>